<accession>A0ABZ1KYL5</accession>
<keyword evidence="3" id="KW-1185">Reference proteome</keyword>
<organism evidence="2 3">
    <name type="scientific">Streptomyces achromogenes</name>
    <dbReference type="NCBI Taxonomy" id="67255"/>
    <lineage>
        <taxon>Bacteria</taxon>
        <taxon>Bacillati</taxon>
        <taxon>Actinomycetota</taxon>
        <taxon>Actinomycetes</taxon>
        <taxon>Kitasatosporales</taxon>
        <taxon>Streptomycetaceae</taxon>
        <taxon>Streptomyces</taxon>
    </lineage>
</organism>
<dbReference type="Proteomes" id="UP001622557">
    <property type="component" value="Chromosome"/>
</dbReference>
<dbReference type="GeneID" id="97286320"/>
<sequence length="212" mass="22725">MSIPVVIADATEVGVSPGVLVIRTGALTSPPTVVVLPAEVLDGFLPQMQAAAHAAEEDYWRLLPAFRAGARSEANVELARAKEKWLHAQPWSKALASVGGVNQHPLFLIEYAGHVGLVAAAPFSQVQTFVIFDPLQLNRLAPRLLKAAAQAVQGMPGSHPHVLERLAGAHQEWTSMPWPAAPVALPSQKQAAAVVSALHTDFLRRAPFIKER</sequence>
<dbReference type="RefSeq" id="WP_405444468.1">
    <property type="nucleotide sequence ID" value="NZ_CP108164.1"/>
</dbReference>
<name>A0ABZ1KYL5_STRAH</name>
<gene>
    <name evidence="1" type="ORF">OG350_00230</name>
    <name evidence="2" type="ORF">OG350_37770</name>
</gene>
<dbReference type="EMBL" id="CP108164">
    <property type="protein sequence ID" value="WTQ78829.1"/>
    <property type="molecule type" value="Genomic_DNA"/>
</dbReference>
<reference evidence="2 3" key="1">
    <citation type="submission" date="2022-10" db="EMBL/GenBank/DDBJ databases">
        <title>The complete genomes of actinobacterial strains from the NBC collection.</title>
        <authorList>
            <person name="Joergensen T.S."/>
            <person name="Alvarez Arevalo M."/>
            <person name="Sterndorff E.B."/>
            <person name="Faurdal D."/>
            <person name="Vuksanovic O."/>
            <person name="Mourched A.-S."/>
            <person name="Charusanti P."/>
            <person name="Shaw S."/>
            <person name="Blin K."/>
            <person name="Weber T."/>
        </authorList>
    </citation>
    <scope>NUCLEOTIDE SEQUENCE [LARGE SCALE GENOMIC DNA]</scope>
    <source>
        <strain evidence="2 3">NBC_00156</strain>
    </source>
</reference>
<evidence type="ECO:0000313" key="2">
    <source>
        <dbReference type="EMBL" id="WTQ85669.1"/>
    </source>
</evidence>
<dbReference type="EMBL" id="CP108164">
    <property type="protein sequence ID" value="WTQ85669.1"/>
    <property type="molecule type" value="Genomic_DNA"/>
</dbReference>
<proteinExistence type="predicted"/>
<evidence type="ECO:0000313" key="1">
    <source>
        <dbReference type="EMBL" id="WTQ78829.1"/>
    </source>
</evidence>
<evidence type="ECO:0000313" key="3">
    <source>
        <dbReference type="Proteomes" id="UP001622557"/>
    </source>
</evidence>
<protein>
    <submittedName>
        <fullName evidence="2">Uncharacterized protein</fullName>
    </submittedName>
</protein>